<dbReference type="RefSeq" id="WP_074674099.1">
    <property type="nucleotide sequence ID" value="NZ_FNTB01000001.1"/>
</dbReference>
<dbReference type="GO" id="GO:0004553">
    <property type="term" value="F:hydrolase activity, hydrolyzing O-glycosyl compounds"/>
    <property type="evidence" value="ECO:0007669"/>
    <property type="project" value="UniProtKB-ARBA"/>
</dbReference>
<evidence type="ECO:0000259" key="1">
    <source>
        <dbReference type="Pfam" id="PF08787"/>
    </source>
</evidence>
<dbReference type="InterPro" id="IPR014895">
    <property type="entry name" value="Alginate_lyase_2"/>
</dbReference>
<dbReference type="OrthoDB" id="1408636at2"/>
<sequence>MKKHFCSLLSLGIVLNVLSCSSSDNTVIEQEETTEVLVEDTEINEEEEPEEEPEIENEESLIVWENWYLSVPIDNGDGKATSIFYEDIVNEQLTNEESEYFYKNDDGTYTMFTRFTGFTTSGTSELGDKYCRTELREFWQGNQSTDDNWYMDEGTHILETTLNVDFVEGNGRTIIAQIHGKETEGLEGSPATVKIRWNSGTIQLDYYTVPNDNEPWTSTYDNKIDVADVDNEIFTFKLKIEDGKCYYALECEAKDISIDYTLMYDYVGNGYAYQNYFKTGNYFGWHDDYEQTAQVTLRKVVTDHY</sequence>
<dbReference type="AlphaFoldDB" id="A0A1H4STF1"/>
<name>A0A1H4STF1_9FLAO</name>
<gene>
    <name evidence="2" type="ORF">SAMN05192540_3262</name>
</gene>
<dbReference type="Pfam" id="PF08787">
    <property type="entry name" value="Alginate_lyase2"/>
    <property type="match status" value="1"/>
</dbReference>
<dbReference type="GO" id="GO:0005975">
    <property type="term" value="P:carbohydrate metabolic process"/>
    <property type="evidence" value="ECO:0007669"/>
    <property type="project" value="UniProtKB-ARBA"/>
</dbReference>
<dbReference type="GO" id="GO:0016829">
    <property type="term" value="F:lyase activity"/>
    <property type="evidence" value="ECO:0007669"/>
    <property type="project" value="UniProtKB-KW"/>
</dbReference>
<organism evidence="2 3">
    <name type="scientific">Maribacter dokdonensis</name>
    <dbReference type="NCBI Taxonomy" id="320912"/>
    <lineage>
        <taxon>Bacteria</taxon>
        <taxon>Pseudomonadati</taxon>
        <taxon>Bacteroidota</taxon>
        <taxon>Flavobacteriia</taxon>
        <taxon>Flavobacteriales</taxon>
        <taxon>Flavobacteriaceae</taxon>
        <taxon>Maribacter</taxon>
    </lineage>
</organism>
<feature type="domain" description="Alginate lyase 2" evidence="1">
    <location>
        <begin position="65"/>
        <end position="304"/>
    </location>
</feature>
<evidence type="ECO:0000313" key="2">
    <source>
        <dbReference type="EMBL" id="SEC47330.1"/>
    </source>
</evidence>
<dbReference type="SUPFAM" id="SSF49899">
    <property type="entry name" value="Concanavalin A-like lectins/glucanases"/>
    <property type="match status" value="1"/>
</dbReference>
<protein>
    <submittedName>
        <fullName evidence="2">Alginate lyase</fullName>
    </submittedName>
</protein>
<keyword evidence="2" id="KW-0456">Lyase</keyword>
<proteinExistence type="predicted"/>
<dbReference type="InterPro" id="IPR013320">
    <property type="entry name" value="ConA-like_dom_sf"/>
</dbReference>
<reference evidence="2 3" key="1">
    <citation type="submission" date="2016-10" db="EMBL/GenBank/DDBJ databases">
        <authorList>
            <person name="de Groot N.N."/>
        </authorList>
    </citation>
    <scope>NUCLEOTIDE SEQUENCE [LARGE SCALE GENOMIC DNA]</scope>
    <source>
        <strain evidence="2 3">MAR_2009_71</strain>
    </source>
</reference>
<dbReference type="EMBL" id="FNTB01000001">
    <property type="protein sequence ID" value="SEC47330.1"/>
    <property type="molecule type" value="Genomic_DNA"/>
</dbReference>
<dbReference type="Proteomes" id="UP000183038">
    <property type="component" value="Unassembled WGS sequence"/>
</dbReference>
<evidence type="ECO:0000313" key="3">
    <source>
        <dbReference type="Proteomes" id="UP000183038"/>
    </source>
</evidence>
<accession>A0A1H4STF1</accession>
<dbReference type="Gene3D" id="2.60.120.200">
    <property type="match status" value="1"/>
</dbReference>